<name>A0A2K5JXC4_COLAP</name>
<evidence type="ECO:0000259" key="3">
    <source>
        <dbReference type="PROSITE" id="PS50137"/>
    </source>
</evidence>
<protein>
    <submittedName>
        <fullName evidence="4">TARBP2 subunit of RISC loading complex</fullName>
    </submittedName>
</protein>
<dbReference type="GO" id="GO:0070578">
    <property type="term" value="C:RISC-loading complex"/>
    <property type="evidence" value="ECO:0007669"/>
    <property type="project" value="TreeGrafter"/>
</dbReference>
<keyword evidence="1 2" id="KW-0694">RNA-binding</keyword>
<organism evidence="4 5">
    <name type="scientific">Colobus angolensis palliatus</name>
    <name type="common">Peters' Angolan colobus</name>
    <dbReference type="NCBI Taxonomy" id="336983"/>
    <lineage>
        <taxon>Eukaryota</taxon>
        <taxon>Metazoa</taxon>
        <taxon>Chordata</taxon>
        <taxon>Craniata</taxon>
        <taxon>Vertebrata</taxon>
        <taxon>Euteleostomi</taxon>
        <taxon>Mammalia</taxon>
        <taxon>Eutheria</taxon>
        <taxon>Euarchontoglires</taxon>
        <taxon>Primates</taxon>
        <taxon>Haplorrhini</taxon>
        <taxon>Catarrhini</taxon>
        <taxon>Cercopithecidae</taxon>
        <taxon>Colobinae</taxon>
        <taxon>Colobus</taxon>
    </lineage>
</organism>
<dbReference type="Proteomes" id="UP000233080">
    <property type="component" value="Unassembled WGS sequence"/>
</dbReference>
<dbReference type="InterPro" id="IPR051247">
    <property type="entry name" value="RLC_Component"/>
</dbReference>
<dbReference type="GO" id="GO:0030422">
    <property type="term" value="P:siRNA processing"/>
    <property type="evidence" value="ECO:0007669"/>
    <property type="project" value="TreeGrafter"/>
</dbReference>
<dbReference type="SMART" id="SM00358">
    <property type="entry name" value="DSRM"/>
    <property type="match status" value="1"/>
</dbReference>
<dbReference type="SUPFAM" id="SSF54768">
    <property type="entry name" value="dsRNA-binding domain-like"/>
    <property type="match status" value="1"/>
</dbReference>
<dbReference type="Gene3D" id="3.30.160.20">
    <property type="match status" value="1"/>
</dbReference>
<reference evidence="4" key="1">
    <citation type="submission" date="2025-08" db="UniProtKB">
        <authorList>
            <consortium name="Ensembl"/>
        </authorList>
    </citation>
    <scope>IDENTIFICATION</scope>
</reference>
<feature type="domain" description="DRBM" evidence="3">
    <location>
        <begin position="9"/>
        <end position="58"/>
    </location>
</feature>
<dbReference type="Ensembl" id="ENSCANT00000056745.1">
    <property type="protein sequence ID" value="ENSCANP00000033518.1"/>
    <property type="gene ID" value="ENSCANG00000040415.1"/>
</dbReference>
<reference evidence="4" key="2">
    <citation type="submission" date="2025-09" db="UniProtKB">
        <authorList>
            <consortium name="Ensembl"/>
        </authorList>
    </citation>
    <scope>IDENTIFICATION</scope>
</reference>
<dbReference type="GO" id="GO:0005634">
    <property type="term" value="C:nucleus"/>
    <property type="evidence" value="ECO:0007669"/>
    <property type="project" value="TreeGrafter"/>
</dbReference>
<dbReference type="GO" id="GO:0005737">
    <property type="term" value="C:cytoplasm"/>
    <property type="evidence" value="ECO:0007669"/>
    <property type="project" value="TreeGrafter"/>
</dbReference>
<proteinExistence type="predicted"/>
<dbReference type="GO" id="GO:0016442">
    <property type="term" value="C:RISC complex"/>
    <property type="evidence" value="ECO:0007669"/>
    <property type="project" value="TreeGrafter"/>
</dbReference>
<sequence length="58" mass="6350">MLAANPGKTPISLLQEYGTRRGKTPVYDLLKAEGQAHQPNFTFRVTVGDTSCTVLFLP</sequence>
<dbReference type="PANTHER" id="PTHR46205">
    <property type="entry name" value="LOQUACIOUS, ISOFORM B"/>
    <property type="match status" value="1"/>
</dbReference>
<dbReference type="GO" id="GO:0035197">
    <property type="term" value="F:siRNA binding"/>
    <property type="evidence" value="ECO:0007669"/>
    <property type="project" value="TreeGrafter"/>
</dbReference>
<evidence type="ECO:0000313" key="5">
    <source>
        <dbReference type="Proteomes" id="UP000233080"/>
    </source>
</evidence>
<keyword evidence="5" id="KW-1185">Reference proteome</keyword>
<evidence type="ECO:0000256" key="2">
    <source>
        <dbReference type="PROSITE-ProRule" id="PRU00266"/>
    </source>
</evidence>
<dbReference type="InterPro" id="IPR014720">
    <property type="entry name" value="dsRBD_dom"/>
</dbReference>
<dbReference type="GO" id="GO:0070920">
    <property type="term" value="P:regulation of regulatory ncRNA processing"/>
    <property type="evidence" value="ECO:0007669"/>
    <property type="project" value="TreeGrafter"/>
</dbReference>
<dbReference type="PANTHER" id="PTHR46205:SF1">
    <property type="entry name" value="RISC-LOADING COMPLEX SUBUNIT TARBP2"/>
    <property type="match status" value="1"/>
</dbReference>
<evidence type="ECO:0000313" key="4">
    <source>
        <dbReference type="Ensembl" id="ENSCANP00000033518.1"/>
    </source>
</evidence>
<dbReference type="Pfam" id="PF00035">
    <property type="entry name" value="dsrm"/>
    <property type="match status" value="1"/>
</dbReference>
<dbReference type="AlphaFoldDB" id="A0A2K5JXC4"/>
<accession>A0A2K5JXC4</accession>
<dbReference type="PROSITE" id="PS50137">
    <property type="entry name" value="DS_RBD"/>
    <property type="match status" value="1"/>
</dbReference>
<evidence type="ECO:0000256" key="1">
    <source>
        <dbReference type="ARBA" id="ARBA00022884"/>
    </source>
</evidence>
<dbReference type="GO" id="GO:0003725">
    <property type="term" value="F:double-stranded RNA binding"/>
    <property type="evidence" value="ECO:0007669"/>
    <property type="project" value="TreeGrafter"/>
</dbReference>